<dbReference type="Gene3D" id="2.40.320.10">
    <property type="entry name" value="Hypothetical Protein Pfu-838710-001"/>
    <property type="match status" value="1"/>
</dbReference>
<comment type="caution">
    <text evidence="3">The sequence shown here is derived from an EMBL/GenBank/DDBJ whole genome shotgun (WGS) entry which is preliminary data.</text>
</comment>
<name>A0A1T2KX14_9GAMM</name>
<sequence>MATEIERKYLVKNDAWKDSVISESRIKQGYLANQPSMTVRVRVAKGTAFLTVKGSTEGISRAEFEYEIPVPDAEEMLKLNSDQPYIDKTRYKVKCGEHVWDLDVFEGDNSGLIMAEVELDSEDEGFEMPDWAGEEVSGDLRYYNANLINNPYRSW</sequence>
<keyword evidence="4" id="KW-1185">Reference proteome</keyword>
<dbReference type="PANTHER" id="PTHR40114:SF1">
    <property type="entry name" value="SLR0698 PROTEIN"/>
    <property type="match status" value="1"/>
</dbReference>
<dbReference type="InterPro" id="IPR023577">
    <property type="entry name" value="CYTH_domain"/>
</dbReference>
<dbReference type="PROSITE" id="PS51707">
    <property type="entry name" value="CYTH"/>
    <property type="match status" value="1"/>
</dbReference>
<protein>
    <submittedName>
        <fullName evidence="3">Adenylate cyclase</fullName>
    </submittedName>
</protein>
<proteinExistence type="predicted"/>
<dbReference type="CDD" id="cd07891">
    <property type="entry name" value="CYTH-like_CthTTM-like_1"/>
    <property type="match status" value="1"/>
</dbReference>
<dbReference type="EMBL" id="MPRJ01000011">
    <property type="protein sequence ID" value="OOZ37385.1"/>
    <property type="molecule type" value="Genomic_DNA"/>
</dbReference>
<dbReference type="Proteomes" id="UP000190896">
    <property type="component" value="Unassembled WGS sequence"/>
</dbReference>
<dbReference type="RefSeq" id="WP_078485993.1">
    <property type="nucleotide sequence ID" value="NZ_MPRJ01000011.1"/>
</dbReference>
<accession>A0A1T2KX14</accession>
<dbReference type="SUPFAM" id="SSF55154">
    <property type="entry name" value="CYTH-like phosphatases"/>
    <property type="match status" value="1"/>
</dbReference>
<dbReference type="PANTHER" id="PTHR40114">
    <property type="entry name" value="SLR0698 PROTEIN"/>
    <property type="match status" value="1"/>
</dbReference>
<dbReference type="AlphaFoldDB" id="A0A1T2KX14"/>
<gene>
    <name evidence="3" type="ORF">BOW51_02730</name>
</gene>
<feature type="active site" description="Proton acceptor" evidence="1">
    <location>
        <position position="30"/>
    </location>
</feature>
<dbReference type="OrthoDB" id="9805588at2"/>
<organism evidence="3 4">
    <name type="scientific">Solemya velesiana gill symbiont</name>
    <dbReference type="NCBI Taxonomy" id="1918948"/>
    <lineage>
        <taxon>Bacteria</taxon>
        <taxon>Pseudomonadati</taxon>
        <taxon>Pseudomonadota</taxon>
        <taxon>Gammaproteobacteria</taxon>
        <taxon>sulfur-oxidizing symbionts</taxon>
    </lineage>
</organism>
<evidence type="ECO:0000259" key="2">
    <source>
        <dbReference type="PROSITE" id="PS51707"/>
    </source>
</evidence>
<reference evidence="3 4" key="1">
    <citation type="submission" date="2016-11" db="EMBL/GenBank/DDBJ databases">
        <title>Mixed transmission modes and dynamic genome evolution in an obligate animal-bacterial symbiosis.</title>
        <authorList>
            <person name="Russell S.L."/>
            <person name="Corbett-Detig R.B."/>
            <person name="Cavanaugh C.M."/>
        </authorList>
    </citation>
    <scope>NUCLEOTIDE SEQUENCE [LARGE SCALE GENOMIC DNA]</scope>
    <source>
        <strain evidence="3">Se-Cadez</strain>
    </source>
</reference>
<dbReference type="InterPro" id="IPR033469">
    <property type="entry name" value="CYTH-like_dom_sf"/>
</dbReference>
<dbReference type="InterPro" id="IPR012042">
    <property type="entry name" value="NeuTTM/CthTTM-like"/>
</dbReference>
<evidence type="ECO:0000313" key="3">
    <source>
        <dbReference type="EMBL" id="OOZ37385.1"/>
    </source>
</evidence>
<dbReference type="SMART" id="SM01118">
    <property type="entry name" value="CYTH"/>
    <property type="match status" value="1"/>
</dbReference>
<dbReference type="Pfam" id="PF01928">
    <property type="entry name" value="CYTH"/>
    <property type="match status" value="1"/>
</dbReference>
<dbReference type="PIRSF" id="PIRSF016487">
    <property type="entry name" value="CYTH_UCP016487"/>
    <property type="match status" value="1"/>
</dbReference>
<evidence type="ECO:0000256" key="1">
    <source>
        <dbReference type="PIRSR" id="PIRSR016487-1"/>
    </source>
</evidence>
<feature type="domain" description="CYTH" evidence="2">
    <location>
        <begin position="2"/>
        <end position="149"/>
    </location>
</feature>
<evidence type="ECO:0000313" key="4">
    <source>
        <dbReference type="Proteomes" id="UP000190896"/>
    </source>
</evidence>